<protein>
    <recommendedName>
        <fullName evidence="3">Nucleotidyltransferase-like protein</fullName>
    </recommendedName>
</protein>
<dbReference type="RefSeq" id="WP_116067170.1">
    <property type="nucleotide sequence ID" value="NZ_BONB01000006.1"/>
</dbReference>
<dbReference type="AlphaFoldDB" id="A0A3D9ZDL4"/>
<keyword evidence="2" id="KW-1185">Reference proteome</keyword>
<evidence type="ECO:0000313" key="2">
    <source>
        <dbReference type="Proteomes" id="UP000256913"/>
    </source>
</evidence>
<sequence>MINFLHNPCFVALLKLGLPTEDFAIAGSGPLFARGWIEEISDVDVVARGAAWRQAAALGKIARAPFFPVNRVTIADGKVEVLDGWFPEIWAVDDLIDNADVFQGLRFVQLSVVLTTKRLLGRPRDKAHLRLIESHELS</sequence>
<dbReference type="OrthoDB" id="5192884at2"/>
<name>A0A3D9ZDL4_9ACTN</name>
<accession>A0A3D9ZDL4</accession>
<evidence type="ECO:0008006" key="3">
    <source>
        <dbReference type="Google" id="ProtNLM"/>
    </source>
</evidence>
<comment type="caution">
    <text evidence="1">The sequence shown here is derived from an EMBL/GenBank/DDBJ whole genome shotgun (WGS) entry which is preliminary data.</text>
</comment>
<proteinExistence type="predicted"/>
<reference evidence="1 2" key="1">
    <citation type="submission" date="2018-08" db="EMBL/GenBank/DDBJ databases">
        <title>Sequencing the genomes of 1000 actinobacteria strains.</title>
        <authorList>
            <person name="Klenk H.-P."/>
        </authorList>
    </citation>
    <scope>NUCLEOTIDE SEQUENCE [LARGE SCALE GENOMIC DNA]</scope>
    <source>
        <strain evidence="1 2">DSM 44099</strain>
    </source>
</reference>
<dbReference type="EMBL" id="QUMQ01000001">
    <property type="protein sequence ID" value="REF95498.1"/>
    <property type="molecule type" value="Genomic_DNA"/>
</dbReference>
<evidence type="ECO:0000313" key="1">
    <source>
        <dbReference type="EMBL" id="REF95498.1"/>
    </source>
</evidence>
<gene>
    <name evidence="1" type="ORF">DFJ67_1456</name>
</gene>
<organism evidence="1 2">
    <name type="scientific">Asanoa ferruginea</name>
    <dbReference type="NCBI Taxonomy" id="53367"/>
    <lineage>
        <taxon>Bacteria</taxon>
        <taxon>Bacillati</taxon>
        <taxon>Actinomycetota</taxon>
        <taxon>Actinomycetes</taxon>
        <taxon>Micromonosporales</taxon>
        <taxon>Micromonosporaceae</taxon>
        <taxon>Asanoa</taxon>
    </lineage>
</organism>
<dbReference type="Proteomes" id="UP000256913">
    <property type="component" value="Unassembled WGS sequence"/>
</dbReference>